<dbReference type="PANTHER" id="PTHR10924:SF6">
    <property type="entry name" value="SOLUTE CARRIER FAMILY 49 MEMBER A3"/>
    <property type="match status" value="1"/>
</dbReference>
<name>A0ABD3FV76_9STRA</name>
<dbReference type="PANTHER" id="PTHR10924">
    <property type="entry name" value="MAJOR FACILITATOR SUPERFAMILY PROTEIN-RELATED"/>
    <property type="match status" value="1"/>
</dbReference>
<evidence type="ECO:0008006" key="8">
    <source>
        <dbReference type="Google" id="ProtNLM"/>
    </source>
</evidence>
<organism evidence="6 7">
    <name type="scientific">Phytophthora oleae</name>
    <dbReference type="NCBI Taxonomy" id="2107226"/>
    <lineage>
        <taxon>Eukaryota</taxon>
        <taxon>Sar</taxon>
        <taxon>Stramenopiles</taxon>
        <taxon>Oomycota</taxon>
        <taxon>Peronosporomycetes</taxon>
        <taxon>Peronosporales</taxon>
        <taxon>Peronosporaceae</taxon>
        <taxon>Phytophthora</taxon>
    </lineage>
</organism>
<feature type="transmembrane region" description="Helical" evidence="5">
    <location>
        <begin position="281"/>
        <end position="299"/>
    </location>
</feature>
<evidence type="ECO:0000256" key="3">
    <source>
        <dbReference type="ARBA" id="ARBA00022989"/>
    </source>
</evidence>
<feature type="transmembrane region" description="Helical" evidence="5">
    <location>
        <begin position="176"/>
        <end position="195"/>
    </location>
</feature>
<dbReference type="InterPro" id="IPR036259">
    <property type="entry name" value="MFS_trans_sf"/>
</dbReference>
<keyword evidence="7" id="KW-1185">Reference proteome</keyword>
<dbReference type="Proteomes" id="UP001632037">
    <property type="component" value="Unassembled WGS sequence"/>
</dbReference>
<feature type="transmembrane region" description="Helical" evidence="5">
    <location>
        <begin position="99"/>
        <end position="125"/>
    </location>
</feature>
<protein>
    <recommendedName>
        <fullName evidence="8">Major facilitator superfamily (MFS) profile domain-containing protein</fullName>
    </recommendedName>
</protein>
<keyword evidence="3 5" id="KW-1133">Transmembrane helix</keyword>
<feature type="transmembrane region" description="Helical" evidence="5">
    <location>
        <begin position="27"/>
        <end position="47"/>
    </location>
</feature>
<dbReference type="AlphaFoldDB" id="A0ABD3FV76"/>
<dbReference type="Pfam" id="PF07690">
    <property type="entry name" value="MFS_1"/>
    <property type="match status" value="1"/>
</dbReference>
<comment type="caution">
    <text evidence="6">The sequence shown here is derived from an EMBL/GenBank/DDBJ whole genome shotgun (WGS) entry which is preliminary data.</text>
</comment>
<dbReference type="InterPro" id="IPR049680">
    <property type="entry name" value="FLVCR1-2_SLC49-like"/>
</dbReference>
<dbReference type="Gene3D" id="1.20.1250.20">
    <property type="entry name" value="MFS general substrate transporter like domains"/>
    <property type="match status" value="1"/>
</dbReference>
<reference evidence="6 7" key="1">
    <citation type="submission" date="2024-09" db="EMBL/GenBank/DDBJ databases">
        <title>Genome sequencing and assembly of Phytophthora oleae, isolate VK10A, causative agent of rot of olive drupes.</title>
        <authorList>
            <person name="Conti Taguali S."/>
            <person name="Riolo M."/>
            <person name="La Spada F."/>
            <person name="Cacciola S.O."/>
            <person name="Dionisio G."/>
        </authorList>
    </citation>
    <scope>NUCLEOTIDE SEQUENCE [LARGE SCALE GENOMIC DNA]</scope>
    <source>
        <strain evidence="6 7">VK10A</strain>
    </source>
</reference>
<evidence type="ECO:0000313" key="6">
    <source>
        <dbReference type="EMBL" id="KAL3670648.1"/>
    </source>
</evidence>
<evidence type="ECO:0000256" key="4">
    <source>
        <dbReference type="ARBA" id="ARBA00023136"/>
    </source>
</evidence>
<evidence type="ECO:0000256" key="2">
    <source>
        <dbReference type="ARBA" id="ARBA00022692"/>
    </source>
</evidence>
<evidence type="ECO:0000313" key="7">
    <source>
        <dbReference type="Proteomes" id="UP001632037"/>
    </source>
</evidence>
<feature type="transmembrane region" description="Helical" evidence="5">
    <location>
        <begin position="59"/>
        <end position="79"/>
    </location>
</feature>
<evidence type="ECO:0000256" key="1">
    <source>
        <dbReference type="ARBA" id="ARBA00004141"/>
    </source>
</evidence>
<dbReference type="InterPro" id="IPR011701">
    <property type="entry name" value="MFS"/>
</dbReference>
<evidence type="ECO:0000256" key="5">
    <source>
        <dbReference type="SAM" id="Phobius"/>
    </source>
</evidence>
<comment type="subcellular location">
    <subcellularLocation>
        <location evidence="1">Membrane</location>
        <topology evidence="1">Multi-pass membrane protein</topology>
    </subcellularLocation>
</comment>
<dbReference type="GO" id="GO:0016020">
    <property type="term" value="C:membrane"/>
    <property type="evidence" value="ECO:0007669"/>
    <property type="project" value="UniProtKB-SubCell"/>
</dbReference>
<gene>
    <name evidence="6" type="ORF">V7S43_003838</name>
</gene>
<dbReference type="SUPFAM" id="SSF103473">
    <property type="entry name" value="MFS general substrate transporter"/>
    <property type="match status" value="1"/>
</dbReference>
<proteinExistence type="predicted"/>
<feature type="transmembrane region" description="Helical" evidence="5">
    <location>
        <begin position="146"/>
        <end position="164"/>
    </location>
</feature>
<keyword evidence="2 5" id="KW-0812">Transmembrane</keyword>
<keyword evidence="4 5" id="KW-0472">Membrane</keyword>
<dbReference type="EMBL" id="JBIMZQ010000006">
    <property type="protein sequence ID" value="KAL3670648.1"/>
    <property type="molecule type" value="Genomic_DNA"/>
</dbReference>
<feature type="transmembrane region" description="Helical" evidence="5">
    <location>
        <begin position="202"/>
        <end position="221"/>
    </location>
</feature>
<accession>A0ABD3FV76</accession>
<sequence length="335" mass="36806">MPFMVNSPPLLSANWFPSSLRTTSTSIVVNANAMGTAFVYLTAPFIVLSVDEVPAWNLYVALVAVASWAVACCLFRSFPTTGGMQSFVSDVQLQDEYNWGQWAGAFGHCGFWHTVVVFSLAECVLNAMSALLGKFLSVARFSKTELGVVGATFIVSSLIGGQVISQYVDRKRNHKTALQVCVFLTAIALATFRVVPKVEVDATLVSLMFLGAVLGPIQPIVLELGVECAFPTSEATVAALQQLCGNFLSALVVPGLSMLRRTHVDATSHVPSTYFYASPEWVLVFMTTATFVVFCFYNGRYKRFAHEFKIIQPVANSNPVLLPPHQRIWRGWFYM</sequence>